<keyword evidence="2" id="KW-0812">Transmembrane</keyword>
<dbReference type="Pfam" id="PF00534">
    <property type="entry name" value="Glycos_transf_1"/>
    <property type="match status" value="1"/>
</dbReference>
<dbReference type="GO" id="GO:0009103">
    <property type="term" value="P:lipopolysaccharide biosynthetic process"/>
    <property type="evidence" value="ECO:0007669"/>
    <property type="project" value="TreeGrafter"/>
</dbReference>
<dbReference type="PANTHER" id="PTHR46401:SF2">
    <property type="entry name" value="GLYCOSYLTRANSFERASE WBBK-RELATED"/>
    <property type="match status" value="1"/>
</dbReference>
<evidence type="ECO:0000256" key="2">
    <source>
        <dbReference type="SAM" id="Phobius"/>
    </source>
</evidence>
<sequence>MKIYHIINSLRLGGAERLVADLCAELSETESDEIHLLLLDDIDTSLKKEVEANKRIKLDVVSSKSLYDIRLPFLMNKALANADIIHLHLFPTIYWGVFYRLLFFFRKQKIILTEHSTENNRRTKWYLKKIEKFIYSRLDFIICISESTKKNLIKHLGVDFKVKMEVINNGINLNRFYNSKAYSRIKYNLSEKDFVLIQVASFRTAKDQPTLIRSLALLPSNVKAIFVGDGPELETCKELVKNKELESRVLFLGNQFNVAELVKMSDVVVVSSRYEGFGIVAVEGMACNKPVVASDVPGLSEVVEHYGVLFNKGKEEYLAELINKLHTNDTFYKQISDKCLIRSKDFSIKEIANQYRKIYSKL</sequence>
<keyword evidence="2" id="KW-1133">Transmembrane helix</keyword>
<dbReference type="Pfam" id="PF13439">
    <property type="entry name" value="Glyco_transf_4"/>
    <property type="match status" value="1"/>
</dbReference>
<protein>
    <submittedName>
        <fullName evidence="5">Glycosyltransferase</fullName>
    </submittedName>
</protein>
<reference evidence="5 6" key="1">
    <citation type="journal article" date="2010" name="Syst. Appl. Microbiol.">
        <title>Four new species of Chryseobacterium from the rhizosphere of coastal sand dune plants, Chryseobacterium elymi sp. nov., Chryseobacterium hagamense sp. nov., Chryseobacterium lathyri sp. nov. and Chryseobacterium rhizosphaerae sp. nov.</title>
        <authorList>
            <person name="Cho S.H."/>
            <person name="Lee K.S."/>
            <person name="Shin D.S."/>
            <person name="Han J.H."/>
            <person name="Park K.S."/>
            <person name="Lee C.H."/>
            <person name="Park K.H."/>
            <person name="Kim S.B."/>
        </authorList>
    </citation>
    <scope>NUCLEOTIDE SEQUENCE [LARGE SCALE GENOMIC DNA]</scope>
    <source>
        <strain evidence="5 6">KCTC 22547</strain>
    </source>
</reference>
<name>A0A3D9DPZ2_9FLAO</name>
<dbReference type="InterPro" id="IPR028098">
    <property type="entry name" value="Glyco_trans_4-like_N"/>
</dbReference>
<dbReference type="Proteomes" id="UP000257030">
    <property type="component" value="Unassembled WGS sequence"/>
</dbReference>
<accession>A0A3D9DPZ2</accession>
<keyword evidence="6" id="KW-1185">Reference proteome</keyword>
<evidence type="ECO:0000259" key="3">
    <source>
        <dbReference type="Pfam" id="PF00534"/>
    </source>
</evidence>
<dbReference type="EMBL" id="QNUH01000002">
    <property type="protein sequence ID" value="REC79911.1"/>
    <property type="molecule type" value="Genomic_DNA"/>
</dbReference>
<dbReference type="Gene3D" id="3.40.50.2000">
    <property type="entry name" value="Glycogen Phosphorylase B"/>
    <property type="match status" value="2"/>
</dbReference>
<organism evidence="5 6">
    <name type="scientific">Chryseobacterium elymi</name>
    <dbReference type="NCBI Taxonomy" id="395936"/>
    <lineage>
        <taxon>Bacteria</taxon>
        <taxon>Pseudomonadati</taxon>
        <taxon>Bacteroidota</taxon>
        <taxon>Flavobacteriia</taxon>
        <taxon>Flavobacteriales</taxon>
        <taxon>Weeksellaceae</taxon>
        <taxon>Chryseobacterium group</taxon>
        <taxon>Chryseobacterium</taxon>
    </lineage>
</organism>
<dbReference type="GO" id="GO:0016757">
    <property type="term" value="F:glycosyltransferase activity"/>
    <property type="evidence" value="ECO:0007669"/>
    <property type="project" value="InterPro"/>
</dbReference>
<feature type="domain" description="Glycosyl transferase family 1" evidence="3">
    <location>
        <begin position="184"/>
        <end position="336"/>
    </location>
</feature>
<comment type="caution">
    <text evidence="5">The sequence shown here is derived from an EMBL/GenBank/DDBJ whole genome shotgun (WGS) entry which is preliminary data.</text>
</comment>
<dbReference type="RefSeq" id="WP_116010598.1">
    <property type="nucleotide sequence ID" value="NZ_QNUH01000002.1"/>
</dbReference>
<evidence type="ECO:0000313" key="5">
    <source>
        <dbReference type="EMBL" id="REC79911.1"/>
    </source>
</evidence>
<dbReference type="AlphaFoldDB" id="A0A3D9DPZ2"/>
<gene>
    <name evidence="5" type="ORF">DRF60_02700</name>
</gene>
<evidence type="ECO:0000256" key="1">
    <source>
        <dbReference type="ARBA" id="ARBA00022679"/>
    </source>
</evidence>
<evidence type="ECO:0000259" key="4">
    <source>
        <dbReference type="Pfam" id="PF13439"/>
    </source>
</evidence>
<dbReference type="SUPFAM" id="SSF53756">
    <property type="entry name" value="UDP-Glycosyltransferase/glycogen phosphorylase"/>
    <property type="match status" value="1"/>
</dbReference>
<keyword evidence="1 5" id="KW-0808">Transferase</keyword>
<dbReference type="InterPro" id="IPR001296">
    <property type="entry name" value="Glyco_trans_1"/>
</dbReference>
<evidence type="ECO:0000313" key="6">
    <source>
        <dbReference type="Proteomes" id="UP000257030"/>
    </source>
</evidence>
<dbReference type="OrthoDB" id="7560678at2"/>
<feature type="transmembrane region" description="Helical" evidence="2">
    <location>
        <begin position="84"/>
        <end position="105"/>
    </location>
</feature>
<feature type="domain" description="Glycosyltransferase subfamily 4-like N-terminal" evidence="4">
    <location>
        <begin position="13"/>
        <end position="175"/>
    </location>
</feature>
<proteinExistence type="predicted"/>
<dbReference type="PANTHER" id="PTHR46401">
    <property type="entry name" value="GLYCOSYLTRANSFERASE WBBK-RELATED"/>
    <property type="match status" value="1"/>
</dbReference>
<keyword evidence="2" id="KW-0472">Membrane</keyword>